<proteinExistence type="predicted"/>
<dbReference type="EMBL" id="BBNS01000054">
    <property type="protein sequence ID" value="GAL73370.1"/>
    <property type="molecule type" value="Genomic_DNA"/>
</dbReference>
<evidence type="ECO:0000313" key="4">
    <source>
        <dbReference type="Proteomes" id="UP000029646"/>
    </source>
</evidence>
<dbReference type="Proteomes" id="UP000029641">
    <property type="component" value="Unassembled WGS sequence"/>
</dbReference>
<reference evidence="3 4" key="1">
    <citation type="journal article" date="2014" name="Genome Announc.">
        <title>Draft Genome Sequence of Marine Flavobacterium Jejuia pallidilutea Strain 11shimoA1 and Pigmentation Mutants.</title>
        <authorList>
            <person name="Takatani N."/>
            <person name="Nakanishi M."/>
            <person name="Meirelles P."/>
            <person name="Mino S."/>
            <person name="Suda W."/>
            <person name="Oshima K."/>
            <person name="Hattori M."/>
            <person name="Ohkuma M."/>
            <person name="Hosokawa M."/>
            <person name="Miyashita K."/>
            <person name="Thompson F.L."/>
            <person name="Niwa A."/>
            <person name="Sawabe T."/>
            <person name="Sawabe T."/>
        </authorList>
    </citation>
    <scope>NUCLEOTIDE SEQUENCE [LARGE SCALE GENOMIC DNA]</scope>
    <source>
        <strain evidence="1 3">JCM 19301</strain>
        <strain evidence="2">JCM 19302</strain>
        <strain evidence="4">JCM19302</strain>
    </source>
</reference>
<dbReference type="AlphaFoldDB" id="A0A090W8N1"/>
<comment type="caution">
    <text evidence="2">The sequence shown here is derived from an EMBL/GenBank/DDBJ whole genome shotgun (WGS) entry which is preliminary data.</text>
</comment>
<name>A0A090W8N1_9FLAO</name>
<protein>
    <submittedName>
        <fullName evidence="2">Type I restriction-modification system restriction subunit R</fullName>
        <ecNumber evidence="2">3.1.21.3</ecNumber>
    </submittedName>
</protein>
<dbReference type="Proteomes" id="UP000029646">
    <property type="component" value="Unassembled WGS sequence"/>
</dbReference>
<accession>A0A090W8N1</accession>
<gene>
    <name evidence="1" type="ORF">JCM19301_3522</name>
    <name evidence="2" type="ORF">JCM19302_2555</name>
</gene>
<dbReference type="eggNOG" id="COG0610">
    <property type="taxonomic scope" value="Bacteria"/>
</dbReference>
<dbReference type="GO" id="GO:0009035">
    <property type="term" value="F:type I site-specific deoxyribonuclease activity"/>
    <property type="evidence" value="ECO:0007669"/>
    <property type="project" value="UniProtKB-EC"/>
</dbReference>
<dbReference type="EC" id="3.1.21.3" evidence="2"/>
<sequence length="143" mass="16924">MIDDVEVYFDNRLGIVAPPEEVEKPKTKTGVNEPGTKYGKQYKFDILAVIEKRNEEEEEIEALILDFQNKIESFFDYVNKEGARVIAKMKSTKTAFDEEEIYKDFQIIYKRYIRRNKKTLGQFFIKETEDIVNQLCDDFEKTV</sequence>
<organism evidence="2 4">
    <name type="scientific">Jejuia pallidilutea</name>
    <dbReference type="NCBI Taxonomy" id="504487"/>
    <lineage>
        <taxon>Bacteria</taxon>
        <taxon>Pseudomonadati</taxon>
        <taxon>Bacteroidota</taxon>
        <taxon>Flavobacteriia</taxon>
        <taxon>Flavobacteriales</taxon>
        <taxon>Flavobacteriaceae</taxon>
        <taxon>Jejuia</taxon>
    </lineage>
</organism>
<evidence type="ECO:0000313" key="3">
    <source>
        <dbReference type="Proteomes" id="UP000029641"/>
    </source>
</evidence>
<evidence type="ECO:0000313" key="1">
    <source>
        <dbReference type="EMBL" id="GAL65837.1"/>
    </source>
</evidence>
<evidence type="ECO:0000313" key="2">
    <source>
        <dbReference type="EMBL" id="GAL73370.1"/>
    </source>
</evidence>
<keyword evidence="2" id="KW-0378">Hydrolase</keyword>
<dbReference type="EMBL" id="BBNR01000002">
    <property type="protein sequence ID" value="GAL65837.1"/>
    <property type="molecule type" value="Genomic_DNA"/>
</dbReference>
<dbReference type="RefSeq" id="WP_238566181.1">
    <property type="nucleotide sequence ID" value="NZ_BBNR01000002.1"/>
</dbReference>